<dbReference type="Gene3D" id="3.40.50.620">
    <property type="entry name" value="HUPs"/>
    <property type="match status" value="1"/>
</dbReference>
<keyword evidence="4 6" id="KW-0067">ATP-binding</keyword>
<evidence type="ECO:0000313" key="9">
    <source>
        <dbReference type="EMBL" id="ACT60080.1"/>
    </source>
</evidence>
<name>C6XND6_HIRBI</name>
<keyword evidence="2 6" id="KW-0819">tRNA processing</keyword>
<dbReference type="eggNOG" id="COG0037">
    <property type="taxonomic scope" value="Bacteria"/>
</dbReference>
<comment type="subcellular location">
    <subcellularLocation>
        <location evidence="6">Cytoplasm</location>
    </subcellularLocation>
</comment>
<accession>C6XND6</accession>
<dbReference type="HAMAP" id="MF_01161">
    <property type="entry name" value="tRNA_Ile_lys_synt"/>
    <property type="match status" value="1"/>
</dbReference>
<keyword evidence="1 6" id="KW-0436">Ligase</keyword>
<dbReference type="Pfam" id="PF01171">
    <property type="entry name" value="ATP_bind_3"/>
    <property type="match status" value="1"/>
</dbReference>
<dbReference type="GO" id="GO:0032267">
    <property type="term" value="F:tRNA(Ile)-lysidine synthase activity"/>
    <property type="evidence" value="ECO:0007669"/>
    <property type="project" value="UniProtKB-EC"/>
</dbReference>
<evidence type="ECO:0000256" key="1">
    <source>
        <dbReference type="ARBA" id="ARBA00022598"/>
    </source>
</evidence>
<dbReference type="GO" id="GO:0005737">
    <property type="term" value="C:cytoplasm"/>
    <property type="evidence" value="ECO:0007669"/>
    <property type="project" value="UniProtKB-SubCell"/>
</dbReference>
<comment type="similarity">
    <text evidence="6">Belongs to the tRNA(Ile)-lysidine synthase family.</text>
</comment>
<dbReference type="OrthoDB" id="9807403at2"/>
<keyword evidence="6" id="KW-0963">Cytoplasm</keyword>
<organism evidence="9 10">
    <name type="scientific">Hirschia baltica (strain ATCC 49814 / DSM 5838 / IFAM 1418)</name>
    <dbReference type="NCBI Taxonomy" id="582402"/>
    <lineage>
        <taxon>Bacteria</taxon>
        <taxon>Pseudomonadati</taxon>
        <taxon>Pseudomonadota</taxon>
        <taxon>Alphaproteobacteria</taxon>
        <taxon>Hyphomonadales</taxon>
        <taxon>Hyphomonadaceae</taxon>
        <taxon>Hirschia</taxon>
    </lineage>
</organism>
<dbReference type="PANTHER" id="PTHR43033">
    <property type="entry name" value="TRNA(ILE)-LYSIDINE SYNTHASE-RELATED"/>
    <property type="match status" value="1"/>
</dbReference>
<evidence type="ECO:0000313" key="10">
    <source>
        <dbReference type="Proteomes" id="UP000002745"/>
    </source>
</evidence>
<gene>
    <name evidence="6" type="primary">tilS</name>
    <name evidence="9" type="ordered locus">Hbal_2400</name>
</gene>
<dbReference type="PANTHER" id="PTHR43033:SF1">
    <property type="entry name" value="TRNA(ILE)-LYSIDINE SYNTHASE-RELATED"/>
    <property type="match status" value="1"/>
</dbReference>
<dbReference type="EMBL" id="CP001678">
    <property type="protein sequence ID" value="ACT60080.1"/>
    <property type="molecule type" value="Genomic_DNA"/>
</dbReference>
<evidence type="ECO:0000256" key="3">
    <source>
        <dbReference type="ARBA" id="ARBA00022741"/>
    </source>
</evidence>
<feature type="domain" description="tRNA(Ile)-lysidine/2-thiocytidine synthase N-terminal" evidence="8">
    <location>
        <begin position="58"/>
        <end position="242"/>
    </location>
</feature>
<dbReference type="InterPro" id="IPR012094">
    <property type="entry name" value="tRNA_Ile_lys_synt"/>
</dbReference>
<dbReference type="InterPro" id="IPR012795">
    <property type="entry name" value="tRNA_Ile_lys_synt_N"/>
</dbReference>
<proteinExistence type="inferred from homology"/>
<dbReference type="GO" id="GO:0006400">
    <property type="term" value="P:tRNA modification"/>
    <property type="evidence" value="ECO:0007669"/>
    <property type="project" value="UniProtKB-UniRule"/>
</dbReference>
<dbReference type="EC" id="6.3.4.19" evidence="6"/>
<evidence type="ECO:0000256" key="6">
    <source>
        <dbReference type="HAMAP-Rule" id="MF_01161"/>
    </source>
</evidence>
<evidence type="ECO:0000259" key="8">
    <source>
        <dbReference type="Pfam" id="PF01171"/>
    </source>
</evidence>
<dbReference type="Proteomes" id="UP000002745">
    <property type="component" value="Chromosome"/>
</dbReference>
<comment type="domain">
    <text evidence="6">The N-terminal region contains the highly conserved SGGXDS motif, predicted to be a P-loop motif involved in ATP binding.</text>
</comment>
<dbReference type="NCBIfam" id="TIGR02432">
    <property type="entry name" value="lysidine_TilS_N"/>
    <property type="match status" value="1"/>
</dbReference>
<dbReference type="HOGENOM" id="CLU_018869_3_0_5"/>
<dbReference type="GO" id="GO:0005524">
    <property type="term" value="F:ATP binding"/>
    <property type="evidence" value="ECO:0007669"/>
    <property type="project" value="UniProtKB-UniRule"/>
</dbReference>
<dbReference type="AlphaFoldDB" id="C6XND6"/>
<evidence type="ECO:0000256" key="4">
    <source>
        <dbReference type="ARBA" id="ARBA00022840"/>
    </source>
</evidence>
<keyword evidence="10" id="KW-1185">Reference proteome</keyword>
<feature type="binding site" evidence="6">
    <location>
        <begin position="63"/>
        <end position="68"/>
    </location>
    <ligand>
        <name>ATP</name>
        <dbReference type="ChEBI" id="CHEBI:30616"/>
    </ligand>
</feature>
<sequence length="473" mass="53764">MKLTKPNLQHKLPPTEDSHGPLDSNSTTSHQSRVDFSRHQVFSQLDQLTSSETINKRIGIAVSGGSDSLGLLCLSAEWAKLNNWHLQALTIDHGMRPEAAQEAVYVQSICETLNIPHTTMNWRCPQDQRATQENARMARHLLFCEWAKRQNIQFLMLGHTLDDRLETLLIRESSNSSEYGLAAMPSQSCSPIWPEGRDLKLLRPANNLTRQDLSAILIETDISWVCDPSNQDDKYERVRIRKKLEAMPQQVKQKSIEKLKKLTLKRQKLVTDLTYFLKNHVVWRADGSVELRLSDLFKHPLDIQNKALERILICVSGSKQNVGLSRVISLLNALNVNTKSGKITHCLGKCWLIKTEDTLQIYAMPTKRATTKNSPQTTRSVIKSSQKICYMGRFDIRLSPQMPDSLVLSWDEAKALGYAAHLLSENKRARRSMPVLIPLNTQDTDKECLPAEAYTLQSLHSVRNNHLSDEIFL</sequence>
<evidence type="ECO:0000256" key="7">
    <source>
        <dbReference type="SAM" id="MobiDB-lite"/>
    </source>
</evidence>
<evidence type="ECO:0000256" key="2">
    <source>
        <dbReference type="ARBA" id="ARBA00022694"/>
    </source>
</evidence>
<dbReference type="InterPro" id="IPR014729">
    <property type="entry name" value="Rossmann-like_a/b/a_fold"/>
</dbReference>
<comment type="function">
    <text evidence="6">Ligates lysine onto the cytidine present at position 34 of the AUA codon-specific tRNA(Ile) that contains the anticodon CAU, in an ATP-dependent manner. Cytidine is converted to lysidine, thus changing the amino acid specificity of the tRNA from methionine to isoleucine.</text>
</comment>
<feature type="region of interest" description="Disordered" evidence="7">
    <location>
        <begin position="1"/>
        <end position="33"/>
    </location>
</feature>
<dbReference type="RefSeq" id="WP_015828230.1">
    <property type="nucleotide sequence ID" value="NC_012982.1"/>
</dbReference>
<dbReference type="InterPro" id="IPR011063">
    <property type="entry name" value="TilS/TtcA_N"/>
</dbReference>
<evidence type="ECO:0000256" key="5">
    <source>
        <dbReference type="ARBA" id="ARBA00048539"/>
    </source>
</evidence>
<dbReference type="SUPFAM" id="SSF52402">
    <property type="entry name" value="Adenine nucleotide alpha hydrolases-like"/>
    <property type="match status" value="1"/>
</dbReference>
<keyword evidence="3 6" id="KW-0547">Nucleotide-binding</keyword>
<protein>
    <recommendedName>
        <fullName evidence="6">tRNA(Ile)-lysidine synthase</fullName>
        <ecNumber evidence="6">6.3.4.19</ecNumber>
    </recommendedName>
    <alternativeName>
        <fullName evidence="6">tRNA(Ile)-2-lysyl-cytidine synthase</fullName>
    </alternativeName>
    <alternativeName>
        <fullName evidence="6">tRNA(Ile)-lysidine synthetase</fullName>
    </alternativeName>
</protein>
<comment type="catalytic activity">
    <reaction evidence="5 6">
        <text>cytidine(34) in tRNA(Ile2) + L-lysine + ATP = lysidine(34) in tRNA(Ile2) + AMP + diphosphate + H(+)</text>
        <dbReference type="Rhea" id="RHEA:43744"/>
        <dbReference type="Rhea" id="RHEA-COMP:10625"/>
        <dbReference type="Rhea" id="RHEA-COMP:10670"/>
        <dbReference type="ChEBI" id="CHEBI:15378"/>
        <dbReference type="ChEBI" id="CHEBI:30616"/>
        <dbReference type="ChEBI" id="CHEBI:32551"/>
        <dbReference type="ChEBI" id="CHEBI:33019"/>
        <dbReference type="ChEBI" id="CHEBI:82748"/>
        <dbReference type="ChEBI" id="CHEBI:83665"/>
        <dbReference type="ChEBI" id="CHEBI:456215"/>
        <dbReference type="EC" id="6.3.4.19"/>
    </reaction>
</comment>
<dbReference type="KEGG" id="hba:Hbal_2400"/>
<dbReference type="CDD" id="cd01992">
    <property type="entry name" value="TilS_N"/>
    <property type="match status" value="1"/>
</dbReference>
<reference evidence="10" key="1">
    <citation type="journal article" date="2011" name="J. Bacteriol.">
        <title>Genome sequences of eight morphologically diverse alphaproteobacteria.</title>
        <authorList>
            <consortium name="US DOE Joint Genome Institute"/>
            <person name="Brown P.J."/>
            <person name="Kysela D.T."/>
            <person name="Buechlein A."/>
            <person name="Hemmerich C."/>
            <person name="Brun Y.V."/>
        </authorList>
    </citation>
    <scope>NUCLEOTIDE SEQUENCE [LARGE SCALE GENOMIC DNA]</scope>
    <source>
        <strain evidence="10">ATCC 49814 / DSM 5838 / IFAM 1418</strain>
    </source>
</reference>
<dbReference type="STRING" id="582402.Hbal_2400"/>